<feature type="transmembrane region" description="Helical" evidence="1">
    <location>
        <begin position="157"/>
        <end position="175"/>
    </location>
</feature>
<name>A0ABV6DG60_9BACL</name>
<feature type="transmembrane region" description="Helical" evidence="1">
    <location>
        <begin position="64"/>
        <end position="88"/>
    </location>
</feature>
<feature type="transmembrane region" description="Helical" evidence="1">
    <location>
        <begin position="36"/>
        <end position="55"/>
    </location>
</feature>
<comment type="caution">
    <text evidence="2">The sequence shown here is derived from an EMBL/GenBank/DDBJ whole genome shotgun (WGS) entry which is preliminary data.</text>
</comment>
<keyword evidence="1" id="KW-0812">Transmembrane</keyword>
<accession>A0ABV6DG60</accession>
<feature type="transmembrane region" description="Helical" evidence="1">
    <location>
        <begin position="129"/>
        <end position="151"/>
    </location>
</feature>
<dbReference type="EMBL" id="JBHLWN010000021">
    <property type="protein sequence ID" value="MFC0211614.1"/>
    <property type="molecule type" value="Genomic_DNA"/>
</dbReference>
<evidence type="ECO:0000256" key="1">
    <source>
        <dbReference type="SAM" id="Phobius"/>
    </source>
</evidence>
<dbReference type="RefSeq" id="WP_377468598.1">
    <property type="nucleotide sequence ID" value="NZ_JBHLWN010000021.1"/>
</dbReference>
<dbReference type="NCBIfam" id="NF041644">
    <property type="entry name" value="CBO0543_fam"/>
    <property type="match status" value="1"/>
</dbReference>
<gene>
    <name evidence="2" type="ORF">ACFFK0_03965</name>
</gene>
<sequence>MDKEHKMDAIGDLYERFHQLHEEFGRLWYEHTFLHWDWWISVVLSLGSWSLWIGYRKKNSTHRLLYAGIVAILLSVCLDYIGTSLGLWYYSGKLTPSFPAWLPFNFCMLPVTIMYLIQTKPHIAPWKKGLFYGLSTAFIGEPIFAWAGYYVLTGWQYYYSAPIYILLYVFCDWLTKRDTYERTHRS</sequence>
<keyword evidence="1" id="KW-0472">Membrane</keyword>
<feature type="transmembrane region" description="Helical" evidence="1">
    <location>
        <begin position="100"/>
        <end position="117"/>
    </location>
</feature>
<dbReference type="Proteomes" id="UP001589776">
    <property type="component" value="Unassembled WGS sequence"/>
</dbReference>
<evidence type="ECO:0000313" key="2">
    <source>
        <dbReference type="EMBL" id="MFC0211614.1"/>
    </source>
</evidence>
<organism evidence="2 3">
    <name type="scientific">Paenibacillus chartarius</name>
    <dbReference type="NCBI Taxonomy" id="747481"/>
    <lineage>
        <taxon>Bacteria</taxon>
        <taxon>Bacillati</taxon>
        <taxon>Bacillota</taxon>
        <taxon>Bacilli</taxon>
        <taxon>Bacillales</taxon>
        <taxon>Paenibacillaceae</taxon>
        <taxon>Paenibacillus</taxon>
    </lineage>
</organism>
<proteinExistence type="predicted"/>
<dbReference type="InterPro" id="IPR048147">
    <property type="entry name" value="CBO0543-like"/>
</dbReference>
<keyword evidence="3" id="KW-1185">Reference proteome</keyword>
<protein>
    <submittedName>
        <fullName evidence="2">CBO0543 family protein</fullName>
    </submittedName>
</protein>
<keyword evidence="1" id="KW-1133">Transmembrane helix</keyword>
<reference evidence="2 3" key="1">
    <citation type="submission" date="2024-09" db="EMBL/GenBank/DDBJ databases">
        <authorList>
            <person name="Sun Q."/>
            <person name="Mori K."/>
        </authorList>
    </citation>
    <scope>NUCLEOTIDE SEQUENCE [LARGE SCALE GENOMIC DNA]</scope>
    <source>
        <strain evidence="2 3">CCM 7759</strain>
    </source>
</reference>
<evidence type="ECO:0000313" key="3">
    <source>
        <dbReference type="Proteomes" id="UP001589776"/>
    </source>
</evidence>